<dbReference type="CDD" id="cd06225">
    <property type="entry name" value="HAMP"/>
    <property type="match status" value="1"/>
</dbReference>
<dbReference type="InterPro" id="IPR043128">
    <property type="entry name" value="Rev_trsase/Diguanyl_cyclase"/>
</dbReference>
<dbReference type="InterPro" id="IPR035965">
    <property type="entry name" value="PAS-like_dom_sf"/>
</dbReference>
<evidence type="ECO:0000313" key="9">
    <source>
        <dbReference type="Proteomes" id="UP000280881"/>
    </source>
</evidence>
<name>A0A420W7X4_9BACT</name>
<keyword evidence="2" id="KW-0472">Membrane</keyword>
<dbReference type="GO" id="GO:0007165">
    <property type="term" value="P:signal transduction"/>
    <property type="evidence" value="ECO:0007669"/>
    <property type="project" value="InterPro"/>
</dbReference>
<feature type="domain" description="PAC" evidence="4">
    <location>
        <begin position="449"/>
        <end position="503"/>
    </location>
</feature>
<dbReference type="Pfam" id="PF13426">
    <property type="entry name" value="PAS_9"/>
    <property type="match status" value="1"/>
</dbReference>
<dbReference type="Gene3D" id="3.30.450.20">
    <property type="entry name" value="PAS domain"/>
    <property type="match status" value="1"/>
</dbReference>
<dbReference type="NCBIfam" id="TIGR00254">
    <property type="entry name" value="GGDEF"/>
    <property type="match status" value="1"/>
</dbReference>
<dbReference type="InterPro" id="IPR035919">
    <property type="entry name" value="EAL_sf"/>
</dbReference>
<dbReference type="InterPro" id="IPR000160">
    <property type="entry name" value="GGDEF_dom"/>
</dbReference>
<keyword evidence="2" id="KW-1133">Transmembrane helix</keyword>
<accession>A0A420W7X4</accession>
<keyword evidence="1" id="KW-0175">Coiled coil</keyword>
<dbReference type="PROSITE" id="PS50887">
    <property type="entry name" value="GGDEF"/>
    <property type="match status" value="1"/>
</dbReference>
<dbReference type="InterPro" id="IPR001633">
    <property type="entry name" value="EAL_dom"/>
</dbReference>
<dbReference type="PROSITE" id="PS50113">
    <property type="entry name" value="PAC"/>
    <property type="match status" value="1"/>
</dbReference>
<dbReference type="PANTHER" id="PTHR33121">
    <property type="entry name" value="CYCLIC DI-GMP PHOSPHODIESTERASE PDEF"/>
    <property type="match status" value="1"/>
</dbReference>
<evidence type="ECO:0000256" key="2">
    <source>
        <dbReference type="SAM" id="Phobius"/>
    </source>
</evidence>
<evidence type="ECO:0000259" key="6">
    <source>
        <dbReference type="PROSITE" id="PS50885"/>
    </source>
</evidence>
<evidence type="ECO:0000313" key="8">
    <source>
        <dbReference type="EMBL" id="RKQ63399.1"/>
    </source>
</evidence>
<evidence type="ECO:0000259" key="7">
    <source>
        <dbReference type="PROSITE" id="PS50887"/>
    </source>
</evidence>
<evidence type="ECO:0000256" key="1">
    <source>
        <dbReference type="SAM" id="Coils"/>
    </source>
</evidence>
<dbReference type="InterPro" id="IPR050706">
    <property type="entry name" value="Cyclic-di-GMP_PDE-like"/>
</dbReference>
<dbReference type="GO" id="GO:0016020">
    <property type="term" value="C:membrane"/>
    <property type="evidence" value="ECO:0007669"/>
    <property type="project" value="InterPro"/>
</dbReference>
<dbReference type="InterPro" id="IPR000014">
    <property type="entry name" value="PAS"/>
</dbReference>
<feature type="domain" description="HAMP" evidence="6">
    <location>
        <begin position="326"/>
        <end position="378"/>
    </location>
</feature>
<comment type="caution">
    <text evidence="8">The sequence shown here is derived from an EMBL/GenBank/DDBJ whole genome shotgun (WGS) entry which is preliminary data.</text>
</comment>
<dbReference type="Pfam" id="PF00990">
    <property type="entry name" value="GGDEF"/>
    <property type="match status" value="1"/>
</dbReference>
<sequence>MNLKEKVNSFFRNFILRISIRQKLLLLLAFIFIPLGIIFFSLAYKESVTYIKKSREIECLETLESELKLISLLQRHRGLTFLYLIGKREVADQIKQVEKDILRLNDNFMKNHSSKIQSLLIANIKLNTSPEENFYRHTHVIELLLKDLQDRALSCGILEDTDPKVRYLSDLALLGLPQVSELIGRIRGLGSGFLVNGLNGEEKEKLEKLFKVLVGQQYLLSWTASQKMFSEDVNSEVSKLLKKLKEYEALVESILISNLRVNPFDFFQISSEVQSSTYEVSFSLLKSIKSCLELKKARSLSVFFLEILIFTGFSLLISFLAYSIYVSIVSSVKELLEIADAILQGNYEVRVKFIQNDEFGRVMKAMLRALNRLKHSLNLLQDYKTAVDESSIVIKTDPSGIISYANKKFVEMTGYEAHEVIGKHVTFLFGTYTKESTLTEMFEFMRKGKLWKGKLTGRRKSGQRCIVDTTLVPVRKRGGGILEFVIVCHDITELEESREKLYYLLNYDSLTGLPNRNKLINDIKLMNYPALCVIDISDFNRVNELFGEDCGDEILKQISEKLKFAVKEGIPYRIQSDEFAILFDLFSEEDNEERLFEVIKRVLNLLETSSYSCDDMSIYLNFYAGIVKTKEDREKILSHAELALKEAKKRRQKLLELQIRKEEEEKKHIENVFLLKKIKFALANNKIVPYYQPILNNTTGKIEKFEALARMIDEEGKVIPPGKFLPLVKRAGIYPEITLKILKNVMQDFESLPFDVSVNISFEDLINEKSLKVIFDMLKTSSMSDRLIFEILETEEIESYELLYRFVKEVKSFNCKFAIDDFGTGYSNLENLLKFNVDYLKIDGSIIRRLPNEESARILVEAIVDFSRRLGIKTVAEFVSDEEIFSEVKRLGIDYSQGWYIGKPEPIDLIKDKFL</sequence>
<proteinExistence type="predicted"/>
<dbReference type="SUPFAM" id="SSF55073">
    <property type="entry name" value="Nucleotide cyclase"/>
    <property type="match status" value="1"/>
</dbReference>
<dbReference type="Pfam" id="PF00563">
    <property type="entry name" value="EAL"/>
    <property type="match status" value="1"/>
</dbReference>
<feature type="domain" description="GGDEF" evidence="7">
    <location>
        <begin position="527"/>
        <end position="659"/>
    </location>
</feature>
<dbReference type="RefSeq" id="WP_121169647.1">
    <property type="nucleotide sequence ID" value="NZ_RBIE01000001.1"/>
</dbReference>
<evidence type="ECO:0000259" key="3">
    <source>
        <dbReference type="PROSITE" id="PS50112"/>
    </source>
</evidence>
<dbReference type="PROSITE" id="PS50112">
    <property type="entry name" value="PAS"/>
    <property type="match status" value="1"/>
</dbReference>
<organism evidence="8 9">
    <name type="scientific">Thermovibrio guaymasensis</name>
    <dbReference type="NCBI Taxonomy" id="240167"/>
    <lineage>
        <taxon>Bacteria</taxon>
        <taxon>Pseudomonadati</taxon>
        <taxon>Aquificota</taxon>
        <taxon>Aquificia</taxon>
        <taxon>Desulfurobacteriales</taxon>
        <taxon>Desulfurobacteriaceae</taxon>
        <taxon>Thermovibrio</taxon>
    </lineage>
</organism>
<feature type="transmembrane region" description="Helical" evidence="2">
    <location>
        <begin position="24"/>
        <end position="44"/>
    </location>
</feature>
<dbReference type="CDD" id="cd01948">
    <property type="entry name" value="EAL"/>
    <property type="match status" value="1"/>
</dbReference>
<keyword evidence="9" id="KW-1185">Reference proteome</keyword>
<dbReference type="EMBL" id="RBIE01000001">
    <property type="protein sequence ID" value="RKQ63399.1"/>
    <property type="molecule type" value="Genomic_DNA"/>
</dbReference>
<keyword evidence="2" id="KW-0812">Transmembrane</keyword>
<gene>
    <name evidence="8" type="ORF">C7457_0270</name>
</gene>
<dbReference type="InterPro" id="IPR029787">
    <property type="entry name" value="Nucleotide_cyclase"/>
</dbReference>
<dbReference type="InterPro" id="IPR000700">
    <property type="entry name" value="PAS-assoc_C"/>
</dbReference>
<dbReference type="CDD" id="cd01949">
    <property type="entry name" value="GGDEF"/>
    <property type="match status" value="1"/>
</dbReference>
<dbReference type="GO" id="GO:0071111">
    <property type="term" value="F:cyclic-guanylate-specific phosphodiesterase activity"/>
    <property type="evidence" value="ECO:0007669"/>
    <property type="project" value="InterPro"/>
</dbReference>
<reference evidence="8 9" key="1">
    <citation type="submission" date="2018-10" db="EMBL/GenBank/DDBJ databases">
        <title>Genomic Encyclopedia of Type Strains, Phase IV (KMG-IV): sequencing the most valuable type-strain genomes for metagenomic binning, comparative biology and taxonomic classification.</title>
        <authorList>
            <person name="Goeker M."/>
        </authorList>
    </citation>
    <scope>NUCLEOTIDE SEQUENCE [LARGE SCALE GENOMIC DNA]</scope>
    <source>
        <strain evidence="8 9">DSM 15521</strain>
    </source>
</reference>
<dbReference type="CDD" id="cd00130">
    <property type="entry name" value="PAS"/>
    <property type="match status" value="1"/>
</dbReference>
<evidence type="ECO:0000259" key="4">
    <source>
        <dbReference type="PROSITE" id="PS50113"/>
    </source>
</evidence>
<dbReference type="NCBIfam" id="TIGR00229">
    <property type="entry name" value="sensory_box"/>
    <property type="match status" value="1"/>
</dbReference>
<dbReference type="AlphaFoldDB" id="A0A420W7X4"/>
<protein>
    <submittedName>
        <fullName evidence="8">PAS domain S-box-containing protein/diguanylate cyclase (GGDEF)-like protein</fullName>
    </submittedName>
</protein>
<dbReference type="Gene3D" id="6.10.340.10">
    <property type="match status" value="1"/>
</dbReference>
<dbReference type="SUPFAM" id="SSF55785">
    <property type="entry name" value="PYP-like sensor domain (PAS domain)"/>
    <property type="match status" value="1"/>
</dbReference>
<dbReference type="OrthoDB" id="7057390at2"/>
<dbReference type="PANTHER" id="PTHR33121:SF71">
    <property type="entry name" value="OXYGEN SENSOR PROTEIN DOSP"/>
    <property type="match status" value="1"/>
</dbReference>
<dbReference type="PROSITE" id="PS50883">
    <property type="entry name" value="EAL"/>
    <property type="match status" value="1"/>
</dbReference>
<dbReference type="Gene3D" id="3.30.70.270">
    <property type="match status" value="1"/>
</dbReference>
<dbReference type="SMART" id="SM00052">
    <property type="entry name" value="EAL"/>
    <property type="match status" value="1"/>
</dbReference>
<feature type="domain" description="EAL" evidence="5">
    <location>
        <begin position="671"/>
        <end position="915"/>
    </location>
</feature>
<dbReference type="PROSITE" id="PS50885">
    <property type="entry name" value="HAMP"/>
    <property type="match status" value="1"/>
</dbReference>
<feature type="transmembrane region" description="Helical" evidence="2">
    <location>
        <begin position="302"/>
        <end position="325"/>
    </location>
</feature>
<dbReference type="Gene3D" id="3.20.20.450">
    <property type="entry name" value="EAL domain"/>
    <property type="match status" value="1"/>
</dbReference>
<feature type="coiled-coil region" evidence="1">
    <location>
        <begin position="630"/>
        <end position="672"/>
    </location>
</feature>
<feature type="domain" description="PAS" evidence="3">
    <location>
        <begin position="393"/>
        <end position="423"/>
    </location>
</feature>
<dbReference type="SUPFAM" id="SSF141868">
    <property type="entry name" value="EAL domain-like"/>
    <property type="match status" value="1"/>
</dbReference>
<dbReference type="Proteomes" id="UP000280881">
    <property type="component" value="Unassembled WGS sequence"/>
</dbReference>
<dbReference type="SMART" id="SM00267">
    <property type="entry name" value="GGDEF"/>
    <property type="match status" value="1"/>
</dbReference>
<dbReference type="InterPro" id="IPR003660">
    <property type="entry name" value="HAMP_dom"/>
</dbReference>
<evidence type="ECO:0000259" key="5">
    <source>
        <dbReference type="PROSITE" id="PS50883"/>
    </source>
</evidence>